<feature type="compositionally biased region" description="Basic and acidic residues" evidence="1">
    <location>
        <begin position="100"/>
        <end position="109"/>
    </location>
</feature>
<evidence type="ECO:0000256" key="1">
    <source>
        <dbReference type="SAM" id="MobiDB-lite"/>
    </source>
</evidence>
<dbReference type="OrthoDB" id="2274644at2759"/>
<accession>A0A2A9MC58</accession>
<dbReference type="RefSeq" id="XP_029217206.1">
    <property type="nucleotide sequence ID" value="XM_029366746.1"/>
</dbReference>
<proteinExistence type="predicted"/>
<dbReference type="Gene3D" id="1.10.1410.10">
    <property type="match status" value="1"/>
</dbReference>
<comment type="caution">
    <text evidence="3">The sequence shown here is derived from an EMBL/GenBank/DDBJ whole genome shotgun (WGS) entry which is preliminary data.</text>
</comment>
<dbReference type="VEuPathDB" id="ToxoDB:BESB_083960"/>
<dbReference type="InterPro" id="IPR043519">
    <property type="entry name" value="NT_sf"/>
</dbReference>
<dbReference type="STRING" id="94643.A0A2A9MC58"/>
<evidence type="ECO:0000259" key="2">
    <source>
        <dbReference type="Pfam" id="PF22600"/>
    </source>
</evidence>
<dbReference type="Proteomes" id="UP000224006">
    <property type="component" value="Chromosome VIII"/>
</dbReference>
<dbReference type="PANTHER" id="PTHR12271">
    <property type="entry name" value="POLY A POLYMERASE CID PAP -RELATED"/>
    <property type="match status" value="1"/>
</dbReference>
<feature type="compositionally biased region" description="Low complexity" evidence="1">
    <location>
        <begin position="979"/>
        <end position="1008"/>
    </location>
</feature>
<sequence length="1008" mass="107343">MYDHVCVGSRTSSAFASLSLLPPSSAFLASCAAATVASLFRRDVDWGGASRCRSLARRERGQRLPPFIRHRAHPGLFATKLGDGGVPSFGLRCYSRRGREDARRRDQEASRGAALEAPLHRRRANLGDATRGLLASCPAPRVSSFSDSSSPLRLRWPFSPSAHAATYGSTLPLVSSHRALHLALATTRAAFGACPPPSPNRPHSCDADSSSCLSDLSGAAGAFDPLQSVCAKVPDKDPPDCNAKNAADYKASLGKELLEIDSRMLPDAHQFVQKQRLLDTLGPLLRQHIGGELVPFGSCANGFWVRGSDVDSCLVLHGCDGRTAQRAKLRVVKELVERHAIGHATVVPAQVPIAKVCSSNGEGLIDVSVNNCAALENSIFVETFGAIDERVRPLGRFIKYWAKQRSINNRAEGTLSTYTLMLQLFFFLQCRSPPVLPPYTAILLDSKVSRHSGAHGASPLPAPSSLSASLGCEGNTPTAPQMSAENELPCGRAPAEGLKPLSFCTDIDYIRQQLFPEYGQNKETLGELIYDFFLFYGNGGSALFALRDGSNVTAEVHDGTLTVSAPVSAVELPARVSVSNCLLPAVGATRGGVNGDSGSAACTANCHNSTTMAEDTPHPKSEICSPLSMPRRLLMKCPLTRAVVNRFSSAAWKIICEEFQRAERLVSSGASLTELCDPAPVTHNQRKKLDRLRRRLSLRVLAASQNLCPSSLDAATLRPGPGSGQEAEQFLMASRFGWSSRGEGVGLPERSDVSSLEVCFTPSHSLASAPLSRLLHPLSNEPVQEQSCCQLNSTSTAHHLDRPLHGTHPRRPVPVAGVAAPAKVAAPAERLHPSTFMVSSSSSTASHGRLPPPLFQATFLAEGSASQQTPDDRLHSPPLPQAPRVYSSSVSLTNRVPSASALHPSMAPAAHAPPTAPAAAAKRANAPVWLSDRRRVVATRKRHVGRPVGERETAPSDPFPPSGHLQMSSHKPFPAAHRSSYPFSSSPASPIVSSTSSSGSGDGSPLSE</sequence>
<dbReference type="SUPFAM" id="SSF81631">
    <property type="entry name" value="PAP/OAS1 substrate-binding domain"/>
    <property type="match status" value="1"/>
</dbReference>
<keyword evidence="4" id="KW-1185">Reference proteome</keyword>
<feature type="domain" description="Poly(A) RNA polymerase mitochondrial-like central palm" evidence="2">
    <location>
        <begin position="255"/>
        <end position="384"/>
    </location>
</feature>
<dbReference type="Gene3D" id="3.30.460.10">
    <property type="entry name" value="Beta Polymerase, domain 2"/>
    <property type="match status" value="1"/>
</dbReference>
<feature type="region of interest" description="Disordered" evidence="1">
    <location>
        <begin position="863"/>
        <end position="891"/>
    </location>
</feature>
<dbReference type="GO" id="GO:0031123">
    <property type="term" value="P:RNA 3'-end processing"/>
    <property type="evidence" value="ECO:0007669"/>
    <property type="project" value="TreeGrafter"/>
</dbReference>
<dbReference type="AlphaFoldDB" id="A0A2A9MC58"/>
<dbReference type="CDD" id="cd05402">
    <property type="entry name" value="NT_PAP_TUTase"/>
    <property type="match status" value="1"/>
</dbReference>
<dbReference type="InterPro" id="IPR054708">
    <property type="entry name" value="MTPAP-like_central"/>
</dbReference>
<protein>
    <recommendedName>
        <fullName evidence="2">Poly(A) RNA polymerase mitochondrial-like central palm domain-containing protein</fullName>
    </recommendedName>
</protein>
<dbReference type="GeneID" id="40313322"/>
<reference evidence="3 4" key="1">
    <citation type="submission" date="2017-09" db="EMBL/GenBank/DDBJ databases">
        <title>Genome sequencing of Besnoitia besnoiti strain Bb-Ger1.</title>
        <authorList>
            <person name="Schares G."/>
            <person name="Venepally P."/>
            <person name="Lorenzi H.A."/>
        </authorList>
    </citation>
    <scope>NUCLEOTIDE SEQUENCE [LARGE SCALE GENOMIC DNA]</scope>
    <source>
        <strain evidence="3 4">Bb-Ger1</strain>
    </source>
</reference>
<organism evidence="3 4">
    <name type="scientific">Besnoitia besnoiti</name>
    <name type="common">Apicomplexan protozoan</name>
    <dbReference type="NCBI Taxonomy" id="94643"/>
    <lineage>
        <taxon>Eukaryota</taxon>
        <taxon>Sar</taxon>
        <taxon>Alveolata</taxon>
        <taxon>Apicomplexa</taxon>
        <taxon>Conoidasida</taxon>
        <taxon>Coccidia</taxon>
        <taxon>Eucoccidiorida</taxon>
        <taxon>Eimeriorina</taxon>
        <taxon>Sarcocystidae</taxon>
        <taxon>Besnoitia</taxon>
    </lineage>
</organism>
<gene>
    <name evidence="3" type="ORF">BESB_083960</name>
</gene>
<evidence type="ECO:0000313" key="4">
    <source>
        <dbReference type="Proteomes" id="UP000224006"/>
    </source>
</evidence>
<dbReference type="GO" id="GO:0016779">
    <property type="term" value="F:nucleotidyltransferase activity"/>
    <property type="evidence" value="ECO:0007669"/>
    <property type="project" value="TreeGrafter"/>
</dbReference>
<evidence type="ECO:0000313" key="3">
    <source>
        <dbReference type="EMBL" id="PFH33197.1"/>
    </source>
</evidence>
<dbReference type="Pfam" id="PF22600">
    <property type="entry name" value="MTPAP-like_central"/>
    <property type="match status" value="1"/>
</dbReference>
<name>A0A2A9MC58_BESBE</name>
<dbReference type="EMBL" id="NWUJ01000009">
    <property type="protein sequence ID" value="PFH33197.1"/>
    <property type="molecule type" value="Genomic_DNA"/>
</dbReference>
<feature type="region of interest" description="Disordered" evidence="1">
    <location>
        <begin position="904"/>
        <end position="925"/>
    </location>
</feature>
<feature type="region of interest" description="Disordered" evidence="1">
    <location>
        <begin position="940"/>
        <end position="1008"/>
    </location>
</feature>
<dbReference type="KEGG" id="bbes:BESB_083960"/>
<feature type="region of interest" description="Disordered" evidence="1">
    <location>
        <begin position="100"/>
        <end position="119"/>
    </location>
</feature>
<dbReference type="PANTHER" id="PTHR12271:SF40">
    <property type="entry name" value="POLY(A) RNA POLYMERASE GLD2"/>
    <property type="match status" value="1"/>
</dbReference>
<dbReference type="SUPFAM" id="SSF81301">
    <property type="entry name" value="Nucleotidyltransferase"/>
    <property type="match status" value="1"/>
</dbReference>